<feature type="domain" description="DUF1206" evidence="2">
    <location>
        <begin position="116"/>
        <end position="180"/>
    </location>
</feature>
<protein>
    <recommendedName>
        <fullName evidence="2">DUF1206 domain-containing protein</fullName>
    </recommendedName>
</protein>
<keyword evidence="1" id="KW-0812">Transmembrane</keyword>
<keyword evidence="1" id="KW-0472">Membrane</keyword>
<organism evidence="3 4">
    <name type="scientific">Pseudarthrobacter enclensis</name>
    <dbReference type="NCBI Taxonomy" id="993070"/>
    <lineage>
        <taxon>Bacteria</taxon>
        <taxon>Bacillati</taxon>
        <taxon>Actinomycetota</taxon>
        <taxon>Actinomycetes</taxon>
        <taxon>Micrococcales</taxon>
        <taxon>Micrococcaceae</taxon>
        <taxon>Pseudarthrobacter</taxon>
    </lineage>
</organism>
<dbReference type="InterPro" id="IPR009597">
    <property type="entry name" value="DUF1206"/>
</dbReference>
<proteinExistence type="predicted"/>
<feature type="domain" description="DUF1206" evidence="2">
    <location>
        <begin position="30"/>
        <end position="95"/>
    </location>
</feature>
<feature type="transmembrane region" description="Helical" evidence="1">
    <location>
        <begin position="154"/>
        <end position="175"/>
    </location>
</feature>
<accession>A0A0V8IVP0</accession>
<keyword evidence="4" id="KW-1185">Reference proteome</keyword>
<evidence type="ECO:0000313" key="3">
    <source>
        <dbReference type="EMBL" id="KSU78775.1"/>
    </source>
</evidence>
<evidence type="ECO:0000259" key="2">
    <source>
        <dbReference type="Pfam" id="PF06724"/>
    </source>
</evidence>
<keyword evidence="1" id="KW-1133">Transmembrane helix</keyword>
<sequence length="276" mass="28859">MADGESTLSQAADAIEEASNHKVLDVLARLGFAVMALLHVIVGAISIAIALGRPGQADATGAIEQLAANPWGPAVMWFCVAACAGLSLWQASEATLRMRGEPRKERVAKLISSGFLAVAYGSVGLSFAGFAVGLRGDSGDSTRDFSAAVMAHPLGIWLLVAVGLTIIGIGAYFVVKGITRGFKKEELFHFNGTRRGRLIDTLGVVGHIAKGIALGLTGMLFIIAAAKHSPEESTGLDGSLQALRDHPFGPYLLMAIGAGFIAYGIFALIRARFGHM</sequence>
<feature type="transmembrane region" description="Helical" evidence="1">
    <location>
        <begin position="204"/>
        <end position="228"/>
    </location>
</feature>
<dbReference type="OrthoDB" id="4552598at2"/>
<reference evidence="3 4" key="1">
    <citation type="journal article" date="2014" name="Arch. Microbiol.">
        <title>Arthrobacter enclensis sp. nov., isolated from sediment sample.</title>
        <authorList>
            <person name="Dastager S.G."/>
            <person name="Liu Q."/>
            <person name="Tang S.K."/>
            <person name="Krishnamurthi S."/>
            <person name="Lee J.C."/>
            <person name="Li W.J."/>
        </authorList>
    </citation>
    <scope>NUCLEOTIDE SEQUENCE [LARGE SCALE GENOMIC DNA]</scope>
    <source>
        <strain evidence="3 4">NIO-1008</strain>
    </source>
</reference>
<dbReference type="Proteomes" id="UP000053199">
    <property type="component" value="Unassembled WGS sequence"/>
</dbReference>
<dbReference type="EMBL" id="LNQM01000001">
    <property type="protein sequence ID" value="KSU78775.1"/>
    <property type="molecule type" value="Genomic_DNA"/>
</dbReference>
<feature type="transmembrane region" description="Helical" evidence="1">
    <location>
        <begin position="30"/>
        <end position="51"/>
    </location>
</feature>
<dbReference type="RefSeq" id="WP_058266402.1">
    <property type="nucleotide sequence ID" value="NZ_FMAZ01000001.1"/>
</dbReference>
<dbReference type="Pfam" id="PF06724">
    <property type="entry name" value="DUF1206"/>
    <property type="match status" value="3"/>
</dbReference>
<dbReference type="AlphaFoldDB" id="A0A0V8IVP0"/>
<evidence type="ECO:0000313" key="4">
    <source>
        <dbReference type="Proteomes" id="UP000053199"/>
    </source>
</evidence>
<dbReference type="STRING" id="993070.AS031_01655"/>
<feature type="transmembrane region" description="Helical" evidence="1">
    <location>
        <begin position="110"/>
        <end position="134"/>
    </location>
</feature>
<feature type="transmembrane region" description="Helical" evidence="1">
    <location>
        <begin position="248"/>
        <end position="269"/>
    </location>
</feature>
<comment type="caution">
    <text evidence="3">The sequence shown here is derived from an EMBL/GenBank/DDBJ whole genome shotgun (WGS) entry which is preliminary data.</text>
</comment>
<name>A0A0V8IVP0_9MICC</name>
<gene>
    <name evidence="3" type="ORF">AS031_01655</name>
</gene>
<evidence type="ECO:0000256" key="1">
    <source>
        <dbReference type="SAM" id="Phobius"/>
    </source>
</evidence>
<feature type="domain" description="DUF1206" evidence="2">
    <location>
        <begin position="205"/>
        <end position="273"/>
    </location>
</feature>
<feature type="transmembrane region" description="Helical" evidence="1">
    <location>
        <begin position="71"/>
        <end position="89"/>
    </location>
</feature>